<dbReference type="Gene3D" id="2.60.40.230">
    <property type="entry name" value="Neocarzinostatin-like"/>
    <property type="match status" value="1"/>
</dbReference>
<accession>A0ABP9H945</accession>
<evidence type="ECO:0000256" key="2">
    <source>
        <dbReference type="SAM" id="Phobius"/>
    </source>
</evidence>
<feature type="compositionally biased region" description="Low complexity" evidence="1">
    <location>
        <begin position="355"/>
        <end position="369"/>
    </location>
</feature>
<gene>
    <name evidence="3" type="ORF">GCM10023205_30380</name>
</gene>
<feature type="transmembrane region" description="Helical" evidence="2">
    <location>
        <begin position="285"/>
        <end position="310"/>
    </location>
</feature>
<keyword evidence="4" id="KW-1185">Reference proteome</keyword>
<name>A0ABP9H945_9ACTN</name>
<feature type="region of interest" description="Disordered" evidence="1">
    <location>
        <begin position="44"/>
        <end position="75"/>
    </location>
</feature>
<comment type="caution">
    <text evidence="3">The sequence shown here is derived from an EMBL/GenBank/DDBJ whole genome shotgun (WGS) entry which is preliminary data.</text>
</comment>
<keyword evidence="2" id="KW-1133">Transmembrane helix</keyword>
<dbReference type="Proteomes" id="UP001500466">
    <property type="component" value="Unassembled WGS sequence"/>
</dbReference>
<evidence type="ECO:0000313" key="4">
    <source>
        <dbReference type="Proteomes" id="UP001500466"/>
    </source>
</evidence>
<dbReference type="InterPro" id="IPR027273">
    <property type="entry name" value="Neocarzinostatin-like"/>
</dbReference>
<sequence>MSHLALTRTPARPATGRSRRGAFLFVLAFLLFPAVLAALGAAPADAATSPPPSPGASAAPSEATVSLDPATTKPDGIVKVTGGGWTPGSMVNIAICGQNAMSGTRSCAVPTSITLPVGPEGTVSASLKAVVPPVPCPCVVRVVTVTGGKSMDRNTPLEIQGAPFAPLPDASKTPGRLTFVKSELVGKDNLFNWFGSPVQRRFVIEVGNMGQTPITNPVFKIGTYEGVYAPTWEDKTWQGVIAPGARVKISLPIELAPRQHGTFKYRVMYDGRVVDEVALNVGRPWGVYLFGALMVVVVPMTVWRLGVSLVRAIRDHGKERAVERDREVGLPGTSAIRSGKDAGKGSGTDPDDPDAAVPAPEAAREPALVPGGGTPRRRVEETMVVGAPLFAGPEPARGRELAAETEAERTKVLPSEPPATRGRSGGTGAVSPSDVANGLAWNAGEERDEP</sequence>
<dbReference type="RefSeq" id="WP_345675977.1">
    <property type="nucleotide sequence ID" value="NZ_BAABHS010000009.1"/>
</dbReference>
<evidence type="ECO:0000256" key="1">
    <source>
        <dbReference type="SAM" id="MobiDB-lite"/>
    </source>
</evidence>
<keyword evidence="2" id="KW-0812">Transmembrane</keyword>
<organism evidence="3 4">
    <name type="scientific">Yinghuangia aomiensis</name>
    <dbReference type="NCBI Taxonomy" id="676205"/>
    <lineage>
        <taxon>Bacteria</taxon>
        <taxon>Bacillati</taxon>
        <taxon>Actinomycetota</taxon>
        <taxon>Actinomycetes</taxon>
        <taxon>Kitasatosporales</taxon>
        <taxon>Streptomycetaceae</taxon>
        <taxon>Yinghuangia</taxon>
    </lineage>
</organism>
<feature type="region of interest" description="Disordered" evidence="1">
    <location>
        <begin position="323"/>
        <end position="450"/>
    </location>
</feature>
<dbReference type="EMBL" id="BAABHS010000009">
    <property type="protein sequence ID" value="GAA4964244.1"/>
    <property type="molecule type" value="Genomic_DNA"/>
</dbReference>
<keyword evidence="2" id="KW-0472">Membrane</keyword>
<dbReference type="SUPFAM" id="SSF49319">
    <property type="entry name" value="Actinoxanthin-like"/>
    <property type="match status" value="1"/>
</dbReference>
<evidence type="ECO:0000313" key="3">
    <source>
        <dbReference type="EMBL" id="GAA4964244.1"/>
    </source>
</evidence>
<feature type="compositionally biased region" description="Basic and acidic residues" evidence="1">
    <location>
        <begin position="396"/>
        <end position="411"/>
    </location>
</feature>
<reference evidence="4" key="1">
    <citation type="journal article" date="2019" name="Int. J. Syst. Evol. Microbiol.">
        <title>The Global Catalogue of Microorganisms (GCM) 10K type strain sequencing project: providing services to taxonomists for standard genome sequencing and annotation.</title>
        <authorList>
            <consortium name="The Broad Institute Genomics Platform"/>
            <consortium name="The Broad Institute Genome Sequencing Center for Infectious Disease"/>
            <person name="Wu L."/>
            <person name="Ma J."/>
        </authorList>
    </citation>
    <scope>NUCLEOTIDE SEQUENCE [LARGE SCALE GENOMIC DNA]</scope>
    <source>
        <strain evidence="4">JCM 17986</strain>
    </source>
</reference>
<protein>
    <submittedName>
        <fullName evidence="3">Uncharacterized protein</fullName>
    </submittedName>
</protein>
<proteinExistence type="predicted"/>